<dbReference type="STRING" id="1448308.A0A2T2P9W5"/>
<organism evidence="1 2">
    <name type="scientific">Corynespora cassiicola Philippines</name>
    <dbReference type="NCBI Taxonomy" id="1448308"/>
    <lineage>
        <taxon>Eukaryota</taxon>
        <taxon>Fungi</taxon>
        <taxon>Dikarya</taxon>
        <taxon>Ascomycota</taxon>
        <taxon>Pezizomycotina</taxon>
        <taxon>Dothideomycetes</taxon>
        <taxon>Pleosporomycetidae</taxon>
        <taxon>Pleosporales</taxon>
        <taxon>Corynesporascaceae</taxon>
        <taxon>Corynespora</taxon>
    </lineage>
</organism>
<gene>
    <name evidence="1" type="ORF">BS50DRAFT_16725</name>
</gene>
<dbReference type="EMBL" id="KZ678128">
    <property type="protein sequence ID" value="PSN74462.1"/>
    <property type="molecule type" value="Genomic_DNA"/>
</dbReference>
<dbReference type="Proteomes" id="UP000240883">
    <property type="component" value="Unassembled WGS sequence"/>
</dbReference>
<proteinExistence type="predicted"/>
<dbReference type="AlphaFoldDB" id="A0A2T2P9W5"/>
<dbReference type="OrthoDB" id="5243686at2759"/>
<accession>A0A2T2P9W5</accession>
<sequence>MSPQFYFRIDEISENPNAPHYVDYSGNWVPSTDQNANIRIGGGATDIWWHCNTTGLGRAPQNQLPAGSSPYKIFSAYYTAGQGFQFLRGDATNPPPDEAWHPLSFDHDTDDFSAYLTNAGQHRTLRCQRSDQSWPRMLLPDIYHTTSRTTCGTYGGLKGDLPIFLALVAFSLQPNHLASVLPRLFVNSAWRTHNYPHGRVADRGVVVYVYTCPQEARHDLETLEDGGWGKYYP</sequence>
<name>A0A2T2P9W5_CORCC</name>
<keyword evidence="2" id="KW-1185">Reference proteome</keyword>
<evidence type="ECO:0000313" key="1">
    <source>
        <dbReference type="EMBL" id="PSN74462.1"/>
    </source>
</evidence>
<reference evidence="1 2" key="1">
    <citation type="journal article" date="2018" name="Front. Microbiol.">
        <title>Genome-Wide Analysis of Corynespora cassiicola Leaf Fall Disease Putative Effectors.</title>
        <authorList>
            <person name="Lopez D."/>
            <person name="Ribeiro S."/>
            <person name="Label P."/>
            <person name="Fumanal B."/>
            <person name="Venisse J.S."/>
            <person name="Kohler A."/>
            <person name="de Oliveira R.R."/>
            <person name="Labutti K."/>
            <person name="Lipzen A."/>
            <person name="Lail K."/>
            <person name="Bauer D."/>
            <person name="Ohm R.A."/>
            <person name="Barry K.W."/>
            <person name="Spatafora J."/>
            <person name="Grigoriev I.V."/>
            <person name="Martin F.M."/>
            <person name="Pujade-Renaud V."/>
        </authorList>
    </citation>
    <scope>NUCLEOTIDE SEQUENCE [LARGE SCALE GENOMIC DNA]</scope>
    <source>
        <strain evidence="1 2">Philippines</strain>
    </source>
</reference>
<evidence type="ECO:0000313" key="2">
    <source>
        <dbReference type="Proteomes" id="UP000240883"/>
    </source>
</evidence>
<protein>
    <submittedName>
        <fullName evidence="1">Uncharacterized protein</fullName>
    </submittedName>
</protein>